<keyword evidence="14" id="KW-1185">Reference proteome</keyword>
<evidence type="ECO:0000256" key="4">
    <source>
        <dbReference type="ARBA" id="ARBA00022525"/>
    </source>
</evidence>
<evidence type="ECO:0000256" key="10">
    <source>
        <dbReference type="ARBA" id="ARBA00041495"/>
    </source>
</evidence>
<dbReference type="EMBL" id="ML996255">
    <property type="protein sequence ID" value="KAF2729127.1"/>
    <property type="molecule type" value="Genomic_DNA"/>
</dbReference>
<dbReference type="OrthoDB" id="4082933at2759"/>
<comment type="function">
    <text evidence="8">Beta-glucosidases are one of a number of cellulolytic enzymes involved in the degradation of cellulosic biomass. Catalyzes the last step releasing glucose from the inhibitory cellobiose.</text>
</comment>
<keyword evidence="6 13" id="KW-0378">Hydrolase</keyword>
<evidence type="ECO:0000313" key="14">
    <source>
        <dbReference type="Proteomes" id="UP000799444"/>
    </source>
</evidence>
<dbReference type="GO" id="GO:0005576">
    <property type="term" value="C:extracellular region"/>
    <property type="evidence" value="ECO:0007669"/>
    <property type="project" value="TreeGrafter"/>
</dbReference>
<dbReference type="GO" id="GO:0009986">
    <property type="term" value="C:cell surface"/>
    <property type="evidence" value="ECO:0007669"/>
    <property type="project" value="TreeGrafter"/>
</dbReference>
<accession>A0A9P4QQQ0</accession>
<dbReference type="GO" id="GO:0042973">
    <property type="term" value="F:glucan endo-1,3-beta-D-glucosidase activity"/>
    <property type="evidence" value="ECO:0007669"/>
    <property type="project" value="TreeGrafter"/>
</dbReference>
<keyword evidence="7" id="KW-0326">Glycosidase</keyword>
<comment type="subcellular location">
    <subcellularLocation>
        <location evidence="1">Secreted</location>
        <location evidence="1">Cell wall</location>
    </subcellularLocation>
</comment>
<evidence type="ECO:0000256" key="5">
    <source>
        <dbReference type="ARBA" id="ARBA00022729"/>
    </source>
</evidence>
<dbReference type="AlphaFoldDB" id="A0A9P4QQQ0"/>
<reference evidence="13" key="1">
    <citation type="journal article" date="2020" name="Stud. Mycol.">
        <title>101 Dothideomycetes genomes: a test case for predicting lifestyles and emergence of pathogens.</title>
        <authorList>
            <person name="Haridas S."/>
            <person name="Albert R."/>
            <person name="Binder M."/>
            <person name="Bloem J."/>
            <person name="Labutti K."/>
            <person name="Salamov A."/>
            <person name="Andreopoulos B."/>
            <person name="Baker S."/>
            <person name="Barry K."/>
            <person name="Bills G."/>
            <person name="Bluhm B."/>
            <person name="Cannon C."/>
            <person name="Castanera R."/>
            <person name="Culley D."/>
            <person name="Daum C."/>
            <person name="Ezra D."/>
            <person name="Gonzalez J."/>
            <person name="Henrissat B."/>
            <person name="Kuo A."/>
            <person name="Liang C."/>
            <person name="Lipzen A."/>
            <person name="Lutzoni F."/>
            <person name="Magnuson J."/>
            <person name="Mondo S."/>
            <person name="Nolan M."/>
            <person name="Ohm R."/>
            <person name="Pangilinan J."/>
            <person name="Park H.-J."/>
            <person name="Ramirez L."/>
            <person name="Alfaro M."/>
            <person name="Sun H."/>
            <person name="Tritt A."/>
            <person name="Yoshinaga Y."/>
            <person name="Zwiers L.-H."/>
            <person name="Turgeon B."/>
            <person name="Goodwin S."/>
            <person name="Spatafora J."/>
            <person name="Crous P."/>
            <person name="Grigoriev I."/>
        </authorList>
    </citation>
    <scope>NUCLEOTIDE SEQUENCE</scope>
    <source>
        <strain evidence="13">CBS 125425</strain>
    </source>
</reference>
<evidence type="ECO:0000256" key="8">
    <source>
        <dbReference type="ARBA" id="ARBA00024983"/>
    </source>
</evidence>
<dbReference type="InterPro" id="IPR017853">
    <property type="entry name" value="GH"/>
</dbReference>
<evidence type="ECO:0000256" key="7">
    <source>
        <dbReference type="ARBA" id="ARBA00023295"/>
    </source>
</evidence>
<dbReference type="GO" id="GO:0009277">
    <property type="term" value="C:fungal-type cell wall"/>
    <property type="evidence" value="ECO:0007669"/>
    <property type="project" value="TreeGrafter"/>
</dbReference>
<protein>
    <recommendedName>
        <fullName evidence="9">Probable beta-glucosidase btgE</fullName>
    </recommendedName>
    <alternativeName>
        <fullName evidence="10">Beta-D-glucoside glucohydrolase btgE</fullName>
    </alternativeName>
    <alternativeName>
        <fullName evidence="12">Cellobiase btgE</fullName>
    </alternativeName>
    <alternativeName>
        <fullName evidence="11">Gentiobiase btgE</fullName>
    </alternativeName>
</protein>
<dbReference type="GO" id="GO:0071555">
    <property type="term" value="P:cell wall organization"/>
    <property type="evidence" value="ECO:0007669"/>
    <property type="project" value="TreeGrafter"/>
</dbReference>
<gene>
    <name evidence="13" type="ORF">EJ04DRAFT_77872</name>
</gene>
<evidence type="ECO:0000256" key="9">
    <source>
        <dbReference type="ARBA" id="ARBA00039284"/>
    </source>
</evidence>
<dbReference type="Proteomes" id="UP000799444">
    <property type="component" value="Unassembled WGS sequence"/>
</dbReference>
<evidence type="ECO:0000256" key="12">
    <source>
        <dbReference type="ARBA" id="ARBA00042762"/>
    </source>
</evidence>
<sequence>MTYTPYAPSGDCKTESEVYSDIEAIANMDFTTIRTYSTDCMVFENVVPACQKHGLKIVFGIFLEGGGEGGKGPFSSYAEEQLNDIKNKAPKDVVAMVIVGNEAMFNGYTTATELASYIDHVRETLRGAGFGDDIAITTTEPVDVWQSEGAALCDHIDVFTCQVHPFFTAKIAAEDAGTFAKEQLELAASVCPEAASKGKYISEIGWPSAGNNNGAAIPGYSEQQTAIKAILEEVGSEACIFSFQDDPWKAPGAFGVEQHFGCSEAL</sequence>
<dbReference type="PANTHER" id="PTHR16631:SF24">
    <property type="entry name" value="FAMILY 17 GLUCOSIDASE SCW11-RELATED"/>
    <property type="match status" value="1"/>
</dbReference>
<comment type="similarity">
    <text evidence="2">Belongs to the glycosyl hydrolase 17 family.</text>
</comment>
<dbReference type="PANTHER" id="PTHR16631">
    <property type="entry name" value="GLUCAN 1,3-BETA-GLUCOSIDASE"/>
    <property type="match status" value="1"/>
</dbReference>
<organism evidence="13 14">
    <name type="scientific">Polyplosphaeria fusca</name>
    <dbReference type="NCBI Taxonomy" id="682080"/>
    <lineage>
        <taxon>Eukaryota</taxon>
        <taxon>Fungi</taxon>
        <taxon>Dikarya</taxon>
        <taxon>Ascomycota</taxon>
        <taxon>Pezizomycotina</taxon>
        <taxon>Dothideomycetes</taxon>
        <taxon>Pleosporomycetidae</taxon>
        <taxon>Pleosporales</taxon>
        <taxon>Tetraplosphaeriaceae</taxon>
        <taxon>Polyplosphaeria</taxon>
    </lineage>
</organism>
<dbReference type="Gene3D" id="3.20.20.80">
    <property type="entry name" value="Glycosidases"/>
    <property type="match status" value="2"/>
</dbReference>
<keyword evidence="3" id="KW-0134">Cell wall</keyword>
<evidence type="ECO:0000256" key="11">
    <source>
        <dbReference type="ARBA" id="ARBA00041516"/>
    </source>
</evidence>
<evidence type="ECO:0000313" key="13">
    <source>
        <dbReference type="EMBL" id="KAF2729127.1"/>
    </source>
</evidence>
<keyword evidence="4" id="KW-0964">Secreted</keyword>
<proteinExistence type="inferred from homology"/>
<evidence type="ECO:0000256" key="2">
    <source>
        <dbReference type="ARBA" id="ARBA00008773"/>
    </source>
</evidence>
<keyword evidence="5" id="KW-0732">Signal</keyword>
<dbReference type="InterPro" id="IPR050732">
    <property type="entry name" value="Beta-glucan_modifiers"/>
</dbReference>
<evidence type="ECO:0000256" key="6">
    <source>
        <dbReference type="ARBA" id="ARBA00022801"/>
    </source>
</evidence>
<name>A0A9P4QQQ0_9PLEO</name>
<comment type="caution">
    <text evidence="13">The sequence shown here is derived from an EMBL/GenBank/DDBJ whole genome shotgun (WGS) entry which is preliminary data.</text>
</comment>
<evidence type="ECO:0000256" key="3">
    <source>
        <dbReference type="ARBA" id="ARBA00022512"/>
    </source>
</evidence>
<evidence type="ECO:0000256" key="1">
    <source>
        <dbReference type="ARBA" id="ARBA00004191"/>
    </source>
</evidence>
<dbReference type="SUPFAM" id="SSF51445">
    <property type="entry name" value="(Trans)glycosidases"/>
    <property type="match status" value="1"/>
</dbReference>